<dbReference type="PANTHER" id="PTHR33990:SF2">
    <property type="entry name" value="PHNB-LIKE DOMAIN-CONTAINING PROTEIN"/>
    <property type="match status" value="1"/>
</dbReference>
<dbReference type="PIRSF" id="PIRSF021700">
    <property type="entry name" value="3_dmu_93_MTrfase"/>
    <property type="match status" value="1"/>
</dbReference>
<dbReference type="SUPFAM" id="SSF54593">
    <property type="entry name" value="Glyoxalase/Bleomycin resistance protein/Dihydroxybiphenyl dioxygenase"/>
    <property type="match status" value="1"/>
</dbReference>
<dbReference type="KEGG" id="pseg:D3H65_13705"/>
<gene>
    <name evidence="2" type="ORF">D3H65_13705</name>
</gene>
<accession>A0A3B7MTL8</accession>
<dbReference type="InterPro" id="IPR009725">
    <property type="entry name" value="3_dmu_93_MTrfase"/>
</dbReference>
<sequence>MNQNEQKLATCLWFDNNAEEAVQFYASIFKDNLQQGDIMRWPEEKPGHKGAVLTSTFYLYGQEFVALNGGPEFKFTEAVSIMVNANTQEEIDDLWEKLSKGGEKSMCGWLKDKFGLSWQITPRLLPKLLMDKDQKKANSVMKVMMGMSKIVIKDLQAAYDNA</sequence>
<protein>
    <submittedName>
        <fullName evidence="2">VOC family protein</fullName>
    </submittedName>
</protein>
<dbReference type="Pfam" id="PF06983">
    <property type="entry name" value="3-dmu-9_3-mt"/>
    <property type="match status" value="1"/>
</dbReference>
<name>A0A3B7MTL8_9BACT</name>
<keyword evidence="3" id="KW-1185">Reference proteome</keyword>
<feature type="domain" description="PhnB-like" evidence="1">
    <location>
        <begin position="6"/>
        <end position="121"/>
    </location>
</feature>
<organism evidence="2 3">
    <name type="scientific">Paraflavitalea soli</name>
    <dbReference type="NCBI Taxonomy" id="2315862"/>
    <lineage>
        <taxon>Bacteria</taxon>
        <taxon>Pseudomonadati</taxon>
        <taxon>Bacteroidota</taxon>
        <taxon>Chitinophagia</taxon>
        <taxon>Chitinophagales</taxon>
        <taxon>Chitinophagaceae</taxon>
        <taxon>Paraflavitalea</taxon>
    </lineage>
</organism>
<evidence type="ECO:0000313" key="2">
    <source>
        <dbReference type="EMBL" id="AXY74975.1"/>
    </source>
</evidence>
<dbReference type="InterPro" id="IPR029068">
    <property type="entry name" value="Glyas_Bleomycin-R_OHBP_Dase"/>
</dbReference>
<dbReference type="RefSeq" id="WP_119050858.1">
    <property type="nucleotide sequence ID" value="NZ_CP032157.1"/>
</dbReference>
<dbReference type="EMBL" id="CP032157">
    <property type="protein sequence ID" value="AXY74975.1"/>
    <property type="molecule type" value="Genomic_DNA"/>
</dbReference>
<dbReference type="InterPro" id="IPR028973">
    <property type="entry name" value="PhnB-like"/>
</dbReference>
<reference evidence="2 3" key="1">
    <citation type="submission" date="2018-09" db="EMBL/GenBank/DDBJ databases">
        <title>Genome sequencing of strain 6GH32-13.</title>
        <authorList>
            <person name="Weon H.-Y."/>
            <person name="Heo J."/>
            <person name="Kwon S.-W."/>
        </authorList>
    </citation>
    <scope>NUCLEOTIDE SEQUENCE [LARGE SCALE GENOMIC DNA]</scope>
    <source>
        <strain evidence="2 3">5GH32-13</strain>
    </source>
</reference>
<dbReference type="Proteomes" id="UP000263900">
    <property type="component" value="Chromosome"/>
</dbReference>
<dbReference type="Gene3D" id="3.10.180.10">
    <property type="entry name" value="2,3-Dihydroxybiphenyl 1,2-Dioxygenase, domain 1"/>
    <property type="match status" value="1"/>
</dbReference>
<dbReference type="PANTHER" id="PTHR33990">
    <property type="entry name" value="PROTEIN YJDN-RELATED"/>
    <property type="match status" value="1"/>
</dbReference>
<evidence type="ECO:0000313" key="3">
    <source>
        <dbReference type="Proteomes" id="UP000263900"/>
    </source>
</evidence>
<proteinExistence type="predicted"/>
<dbReference type="AlphaFoldDB" id="A0A3B7MTL8"/>
<evidence type="ECO:0000259" key="1">
    <source>
        <dbReference type="Pfam" id="PF06983"/>
    </source>
</evidence>
<dbReference type="OrthoDB" id="9806473at2"/>
<dbReference type="CDD" id="cd06588">
    <property type="entry name" value="PhnB_like"/>
    <property type="match status" value="1"/>
</dbReference>